<evidence type="ECO:0000313" key="4">
    <source>
        <dbReference type="EMBL" id="KAK2139165.1"/>
    </source>
</evidence>
<comment type="subcellular location">
    <subcellularLocation>
        <location evidence="1">Cell envelope</location>
    </subcellularLocation>
</comment>
<keyword evidence="2" id="KW-0732">Signal</keyword>
<feature type="signal peptide" evidence="2">
    <location>
        <begin position="1"/>
        <end position="18"/>
    </location>
</feature>
<keyword evidence="5" id="KW-1185">Reference proteome</keyword>
<feature type="domain" description="GLUG" evidence="3">
    <location>
        <begin position="1042"/>
        <end position="1065"/>
    </location>
</feature>
<dbReference type="Proteomes" id="UP001208570">
    <property type="component" value="Unassembled WGS sequence"/>
</dbReference>
<name>A0AAD9MMF6_9ANNE</name>
<evidence type="ECO:0000259" key="3">
    <source>
        <dbReference type="Pfam" id="PF07581"/>
    </source>
</evidence>
<feature type="domain" description="GLUG" evidence="3">
    <location>
        <begin position="1597"/>
        <end position="1617"/>
    </location>
</feature>
<dbReference type="Pfam" id="PF09479">
    <property type="entry name" value="Flg_new"/>
    <property type="match status" value="3"/>
</dbReference>
<feature type="domain" description="GLUG" evidence="3">
    <location>
        <begin position="1483"/>
        <end position="1506"/>
    </location>
</feature>
<feature type="domain" description="GLUG" evidence="3">
    <location>
        <begin position="325"/>
        <end position="350"/>
    </location>
</feature>
<organism evidence="4 5">
    <name type="scientific">Paralvinella palmiformis</name>
    <dbReference type="NCBI Taxonomy" id="53620"/>
    <lineage>
        <taxon>Eukaryota</taxon>
        <taxon>Metazoa</taxon>
        <taxon>Spiralia</taxon>
        <taxon>Lophotrochozoa</taxon>
        <taxon>Annelida</taxon>
        <taxon>Polychaeta</taxon>
        <taxon>Sedentaria</taxon>
        <taxon>Canalipalpata</taxon>
        <taxon>Terebellida</taxon>
        <taxon>Terebelliformia</taxon>
        <taxon>Alvinellidae</taxon>
        <taxon>Paralvinella</taxon>
    </lineage>
</organism>
<feature type="domain" description="GLUG" evidence="3">
    <location>
        <begin position="1513"/>
        <end position="1539"/>
    </location>
</feature>
<dbReference type="EMBL" id="JAODUP010001975">
    <property type="protein sequence ID" value="KAK2139165.1"/>
    <property type="molecule type" value="Genomic_DNA"/>
</dbReference>
<feature type="chain" id="PRO_5042120852" description="GLUG domain-containing protein" evidence="2">
    <location>
        <begin position="19"/>
        <end position="1688"/>
    </location>
</feature>
<dbReference type="InterPro" id="IPR042229">
    <property type="entry name" value="Listeria/Bacterioides_rpt_sf"/>
</dbReference>
<dbReference type="Gene3D" id="2.60.40.4270">
    <property type="entry name" value="Listeria-Bacteroides repeat domain"/>
    <property type="match status" value="3"/>
</dbReference>
<comment type="caution">
    <text evidence="4">The sequence shown here is derived from an EMBL/GenBank/DDBJ whole genome shotgun (WGS) entry which is preliminary data.</text>
</comment>
<dbReference type="InterPro" id="IPR011493">
    <property type="entry name" value="GLUG"/>
</dbReference>
<dbReference type="Gene3D" id="2.160.20.110">
    <property type="match status" value="7"/>
</dbReference>
<protein>
    <recommendedName>
        <fullName evidence="3">GLUG domain-containing protein</fullName>
    </recommendedName>
</protein>
<proteinExistence type="predicted"/>
<evidence type="ECO:0000256" key="2">
    <source>
        <dbReference type="SAM" id="SignalP"/>
    </source>
</evidence>
<evidence type="ECO:0000256" key="1">
    <source>
        <dbReference type="ARBA" id="ARBA00004196"/>
    </source>
</evidence>
<dbReference type="Pfam" id="PF07581">
    <property type="entry name" value="Glug"/>
    <property type="match status" value="8"/>
</dbReference>
<dbReference type="InterPro" id="IPR013378">
    <property type="entry name" value="InlB-like_B-rpt"/>
</dbReference>
<evidence type="ECO:0000313" key="5">
    <source>
        <dbReference type="Proteomes" id="UP001208570"/>
    </source>
</evidence>
<sequence>MSLIVVISLLVSCPNNSPDDSAVIKYLPYTPYTITYDANGANGPALTKQKKQVGINLTLLGDTISLTKQEYVFGGWNTQKDGGGTHYDTGSEYCLDQSLTLYAEWYTSINDSDDFQKIRDNPSELFILGSDVDLDVSGGFKSIGTYKHPFTGVFDGNEHSLLGLNMNGNETVGLFAYAKNIRVFDLEFKSPHITGTGSSSDIGGAYPIPAGIGVLAGSLHGSNMISNVKITTATVEASKRFVGLLIGNLESTKNNFSVIKDCTVSGTVKGEDDIGGLLGSALYATIQNCSIQATVTGHAEVGGLVGTLTGNIIKSSASGQVNASANSVGGLLGSHEWGKIIDCYASGTVTSHNDDIGGLVGKQKWGSYIKKSHTKCAVINSGNNTNHTGGLAGSQYGDIINSYATGMVSGTGTDCNSIGGLVGYQYNGNIINSYATGEVRGTGNFIGGLVGAQNSSAIINNSYATGKVSGIGSQSSGIGGLVGLQYGTIANTYAIGRVSGRSNLGGLVGLQGSVAGGGTYRGKIEQSYFDRRSTGQTRGIGKVVAGVGIPTGYSTSDLTGVERFSGWDFRGDTISLTKQEYVFGGWNTQKDGKGTHYNAGSEYRLDQSLTLYAEWYSTINTSADFQKIRNDLSGLFILRNDIDLNSLGRLDPIGTYRHPFTGVFNGNGHSFSGLDMNGGETVGFFAYAKNIRVFNLEFTSPHITGIGSNSNIDGIRPSPAGIGVLVGYLNGNNVISNVKITTATVEARKRFAGLLIGNLESTEDAFSIIKYCTVSGSVKGEDDIGGLLGSALRVSIQNCNIQATVTGHAEVGGLAGTLSGNVIKSSAAGQVGGTANFVGGLLGTHRWGEIINSFAMGSVTSSADDIGGLVGIQLWESNIKKSHAESIVTNNGNNTNNTGGLVGLQYGNINNSHATGNVLSTARSGFTGGLVGTQETGAITNSYATGMVSSTGTDGNSIGGLVGWQNDGIVTNSYATGRVNGTENNIGGLVGQQTNSTITDSYSTGMVSGTGNISSFIGGLVGQQTNSTITNSYAIGMVNGTGSDIGGLVGLQNGGSVTNSYATGKTSGIGVLSLNIGGLTGVQNNGGTIANSYATGKTSSTGNIIGGLVGLQSNNSTIINSYAIGMVSGTETSTKTGGLIGWQKNGTITNSYFDSNSTKQSKGVGSGGGTPIVNYSTSDLTGPVQFSGWDFTGMGGFVLSIALFSTCSESVLIPDPQETPTYTITYDANGADSGNVPAIQNKKKGESVIIANNIQNLVKQGHYFAGWNTDSKGKGKHYNTGNVYTENKLLTLYAQWIIAIKSSADFQKMHNNLAGSFVLLTDLDLPDTFKPIGTKDTPFTGTFAGKGHTLSNLKLIDKNAEDLGFFGSLKDAHVSDLVFNNPHIEGKSTVGVLAGYISGSATIKKVLITGASAQVHSTDNVGMLIGKIEGISSKHTRIEDCEVAGIVTGRTKNIGGMIGALENTDVKNCKATAKVVDTGDCSNTIGGLAGLQTSGIITNSYATGTVMSKGTNSTYIGGLVGTQTQYGAITNSYATGEVISKGSHIGGLVGSQHPGSITNSCATGEVSGFSKIGGLVGSQHPGSITNSYATGKTSCIGSYIGGLVGHQLGGNITDSYFDHTSTEQPFGIGKVESGTGTPTGYNPNDLTMDKFSRWSISSINSKSAIWHWVGTNKWPILRWQYEMQKASL</sequence>
<feature type="domain" description="GLUG" evidence="3">
    <location>
        <begin position="415"/>
        <end position="439"/>
    </location>
</feature>
<accession>A0AAD9MMF6</accession>
<reference evidence="4" key="1">
    <citation type="journal article" date="2023" name="Mol. Biol. Evol.">
        <title>Third-Generation Sequencing Reveals the Adaptive Role of the Epigenome in Three Deep-Sea Polychaetes.</title>
        <authorList>
            <person name="Perez M."/>
            <person name="Aroh O."/>
            <person name="Sun Y."/>
            <person name="Lan Y."/>
            <person name="Juniper S.K."/>
            <person name="Young C.R."/>
            <person name="Angers B."/>
            <person name="Qian P.Y."/>
        </authorList>
    </citation>
    <scope>NUCLEOTIDE SEQUENCE</scope>
    <source>
        <strain evidence="4">P08H-3</strain>
    </source>
</reference>
<feature type="domain" description="GLUG" evidence="3">
    <location>
        <begin position="984"/>
        <end position="1005"/>
    </location>
</feature>
<gene>
    <name evidence="4" type="ORF">LSH36_1983g00010</name>
</gene>
<feature type="domain" description="GLUG" evidence="3">
    <location>
        <begin position="955"/>
        <end position="980"/>
    </location>
</feature>